<dbReference type="CDD" id="cd06170">
    <property type="entry name" value="LuxR_C_like"/>
    <property type="match status" value="1"/>
</dbReference>
<dbReference type="InterPro" id="IPR016032">
    <property type="entry name" value="Sig_transdc_resp-reg_C-effctor"/>
</dbReference>
<feature type="domain" description="HTH luxR-type" evidence="4">
    <location>
        <begin position="266"/>
        <end position="331"/>
    </location>
</feature>
<evidence type="ECO:0000256" key="2">
    <source>
        <dbReference type="ARBA" id="ARBA00023125"/>
    </source>
</evidence>
<dbReference type="InterPro" id="IPR036388">
    <property type="entry name" value="WH-like_DNA-bd_sf"/>
</dbReference>
<evidence type="ECO:0000313" key="5">
    <source>
        <dbReference type="EMBL" id="MDT0651624.1"/>
    </source>
</evidence>
<dbReference type="PANTHER" id="PTHR44688:SF16">
    <property type="entry name" value="DNA-BINDING TRANSCRIPTIONAL ACTIVATOR DEVR_DOSR"/>
    <property type="match status" value="1"/>
</dbReference>
<evidence type="ECO:0000256" key="1">
    <source>
        <dbReference type="ARBA" id="ARBA00023015"/>
    </source>
</evidence>
<dbReference type="Gene3D" id="1.10.10.10">
    <property type="entry name" value="Winged helix-like DNA-binding domain superfamily/Winged helix DNA-binding domain"/>
    <property type="match status" value="1"/>
</dbReference>
<organism evidence="5 6">
    <name type="scientific">Autumnicola edwardsiae</name>
    <dbReference type="NCBI Taxonomy" id="3075594"/>
    <lineage>
        <taxon>Bacteria</taxon>
        <taxon>Pseudomonadati</taxon>
        <taxon>Bacteroidota</taxon>
        <taxon>Flavobacteriia</taxon>
        <taxon>Flavobacteriales</taxon>
        <taxon>Flavobacteriaceae</taxon>
        <taxon>Autumnicola</taxon>
    </lineage>
</organism>
<dbReference type="PROSITE" id="PS50043">
    <property type="entry name" value="HTH_LUXR_2"/>
    <property type="match status" value="1"/>
</dbReference>
<evidence type="ECO:0000256" key="3">
    <source>
        <dbReference type="ARBA" id="ARBA00023163"/>
    </source>
</evidence>
<dbReference type="PANTHER" id="PTHR44688">
    <property type="entry name" value="DNA-BINDING TRANSCRIPTIONAL ACTIVATOR DEVR_DOSR"/>
    <property type="match status" value="1"/>
</dbReference>
<dbReference type="Proteomes" id="UP001248819">
    <property type="component" value="Unassembled WGS sequence"/>
</dbReference>
<keyword evidence="1" id="KW-0805">Transcription regulation</keyword>
<dbReference type="SUPFAM" id="SSF46894">
    <property type="entry name" value="C-terminal effector domain of the bipartite response regulators"/>
    <property type="match status" value="1"/>
</dbReference>
<sequence>MSEKKQLLLISINKKLFLEIREHLSLQFDVVHVESIHAGYSVAMDLMPDLIFIDNSPLGCCGDTKNIPNFRSTHFLAKSWLFMLIPDEAYDDMVKSFGEVIDDFILKSTPLDSICDMIISKVNENNSLSNYWKDCFMGMFNSIRKPVLLLEQNNVLALNDEFRQLFRPGKTTSHKLTDFVKAEDRSKLEANLRNFSRGKYMRESMKTGLLLNNNKTRNATIHFSKLKRGLDNQFIITIDFSGPEYLDDKIEGLQPTAIEECVEGNNTFCDCSFTKREKEIIKLLCKGYKTKEISSTLFISTKTIEKHRSNIIKKTNSDTMLESIIYAINHNLVEVGVS</sequence>
<dbReference type="PROSITE" id="PS00622">
    <property type="entry name" value="HTH_LUXR_1"/>
    <property type="match status" value="1"/>
</dbReference>
<comment type="caution">
    <text evidence="5">The sequence shown here is derived from an EMBL/GenBank/DDBJ whole genome shotgun (WGS) entry which is preliminary data.</text>
</comment>
<dbReference type="InterPro" id="IPR000792">
    <property type="entry name" value="Tscrpt_reg_LuxR_C"/>
</dbReference>
<dbReference type="SMART" id="SM00421">
    <property type="entry name" value="HTH_LUXR"/>
    <property type="match status" value="1"/>
</dbReference>
<dbReference type="PRINTS" id="PR00038">
    <property type="entry name" value="HTHLUXR"/>
</dbReference>
<keyword evidence="3" id="KW-0804">Transcription</keyword>
<dbReference type="Pfam" id="PF00196">
    <property type="entry name" value="GerE"/>
    <property type="match status" value="1"/>
</dbReference>
<name>A0ABU3CZ57_9FLAO</name>
<dbReference type="RefSeq" id="WP_311485719.1">
    <property type="nucleotide sequence ID" value="NZ_JAVRHP010000143.1"/>
</dbReference>
<protein>
    <submittedName>
        <fullName evidence="5">LuxR C-terminal-related transcriptional regulator</fullName>
    </submittedName>
</protein>
<evidence type="ECO:0000259" key="4">
    <source>
        <dbReference type="PROSITE" id="PS50043"/>
    </source>
</evidence>
<dbReference type="EMBL" id="JAVRHP010000143">
    <property type="protein sequence ID" value="MDT0651624.1"/>
    <property type="molecule type" value="Genomic_DNA"/>
</dbReference>
<keyword evidence="6" id="KW-1185">Reference proteome</keyword>
<accession>A0ABU3CZ57</accession>
<proteinExistence type="predicted"/>
<reference evidence="5 6" key="1">
    <citation type="submission" date="2023-09" db="EMBL/GenBank/DDBJ databases">
        <authorList>
            <person name="Rey-Velasco X."/>
        </authorList>
    </citation>
    <scope>NUCLEOTIDE SEQUENCE [LARGE SCALE GENOMIC DNA]</scope>
    <source>
        <strain evidence="5 6">F297</strain>
    </source>
</reference>
<gene>
    <name evidence="5" type="ORF">RM529_15825</name>
</gene>
<keyword evidence="2" id="KW-0238">DNA-binding</keyword>
<evidence type="ECO:0000313" key="6">
    <source>
        <dbReference type="Proteomes" id="UP001248819"/>
    </source>
</evidence>